<dbReference type="GO" id="GO:0051082">
    <property type="term" value="F:unfolded protein binding"/>
    <property type="evidence" value="ECO:0000318"/>
    <property type="project" value="GO_Central"/>
</dbReference>
<accession>A0A022QFV9</accession>
<dbReference type="GO" id="GO:0009651">
    <property type="term" value="P:response to salt stress"/>
    <property type="evidence" value="ECO:0000318"/>
    <property type="project" value="GO_Central"/>
</dbReference>
<comment type="similarity">
    <text evidence="2 3">Belongs to the small heat shock protein (HSP20) family.</text>
</comment>
<dbReference type="PROSITE" id="PS01031">
    <property type="entry name" value="SHSP"/>
    <property type="match status" value="1"/>
</dbReference>
<dbReference type="Pfam" id="PF00011">
    <property type="entry name" value="HSP20"/>
    <property type="match status" value="1"/>
</dbReference>
<keyword evidence="1" id="KW-0346">Stress response</keyword>
<dbReference type="Proteomes" id="UP000030748">
    <property type="component" value="Unassembled WGS sequence"/>
</dbReference>
<proteinExistence type="inferred from homology"/>
<dbReference type="STRING" id="4155.A0A022QFV9"/>
<dbReference type="InterPro" id="IPR031107">
    <property type="entry name" value="Small_HSP"/>
</dbReference>
<dbReference type="GO" id="GO:0042542">
    <property type="term" value="P:response to hydrogen peroxide"/>
    <property type="evidence" value="ECO:0000318"/>
    <property type="project" value="GO_Central"/>
</dbReference>
<dbReference type="GO" id="GO:0006457">
    <property type="term" value="P:protein folding"/>
    <property type="evidence" value="ECO:0000318"/>
    <property type="project" value="GO_Central"/>
</dbReference>
<organism evidence="5 6">
    <name type="scientific">Erythranthe guttata</name>
    <name type="common">Yellow monkey flower</name>
    <name type="synonym">Mimulus guttatus</name>
    <dbReference type="NCBI Taxonomy" id="4155"/>
    <lineage>
        <taxon>Eukaryota</taxon>
        <taxon>Viridiplantae</taxon>
        <taxon>Streptophyta</taxon>
        <taxon>Embryophyta</taxon>
        <taxon>Tracheophyta</taxon>
        <taxon>Spermatophyta</taxon>
        <taxon>Magnoliopsida</taxon>
        <taxon>eudicotyledons</taxon>
        <taxon>Gunneridae</taxon>
        <taxon>Pentapetalae</taxon>
        <taxon>asterids</taxon>
        <taxon>lamiids</taxon>
        <taxon>Lamiales</taxon>
        <taxon>Phrymaceae</taxon>
        <taxon>Erythranthe</taxon>
    </lineage>
</organism>
<dbReference type="PANTHER" id="PTHR11527">
    <property type="entry name" value="HEAT-SHOCK PROTEIN 20 FAMILY MEMBER"/>
    <property type="match status" value="1"/>
</dbReference>
<dbReference type="KEGG" id="egt:105968570"/>
<dbReference type="GO" id="GO:0009408">
    <property type="term" value="P:response to heat"/>
    <property type="evidence" value="ECO:0000318"/>
    <property type="project" value="GO_Central"/>
</dbReference>
<name>A0A022QFV9_ERYGU</name>
<dbReference type="AlphaFoldDB" id="A0A022QFV9"/>
<evidence type="ECO:0000256" key="2">
    <source>
        <dbReference type="PROSITE-ProRule" id="PRU00285"/>
    </source>
</evidence>
<dbReference type="OMA" id="VLCIKAE"/>
<keyword evidence="6" id="KW-1185">Reference proteome</keyword>
<evidence type="ECO:0000259" key="4">
    <source>
        <dbReference type="PROSITE" id="PS01031"/>
    </source>
</evidence>
<dbReference type="InterPro" id="IPR002068">
    <property type="entry name" value="A-crystallin/Hsp20_dom"/>
</dbReference>
<protein>
    <recommendedName>
        <fullName evidence="4">SHSP domain-containing protein</fullName>
    </recommendedName>
</protein>
<dbReference type="SUPFAM" id="SSF49764">
    <property type="entry name" value="HSP20-like chaperones"/>
    <property type="match status" value="1"/>
</dbReference>
<dbReference type="InterPro" id="IPR008978">
    <property type="entry name" value="HSP20-like_chaperone"/>
</dbReference>
<evidence type="ECO:0000313" key="5">
    <source>
        <dbReference type="EMBL" id="EYU27602.1"/>
    </source>
</evidence>
<feature type="domain" description="SHSP" evidence="4">
    <location>
        <begin position="21"/>
        <end position="146"/>
    </location>
</feature>
<dbReference type="eggNOG" id="KOG0710">
    <property type="taxonomic scope" value="Eukaryota"/>
</dbReference>
<dbReference type="OrthoDB" id="1431247at2759"/>
<reference evidence="5 6" key="1">
    <citation type="journal article" date="2013" name="Proc. Natl. Acad. Sci. U.S.A.">
        <title>Fine-scale variation in meiotic recombination in Mimulus inferred from population shotgun sequencing.</title>
        <authorList>
            <person name="Hellsten U."/>
            <person name="Wright K.M."/>
            <person name="Jenkins J."/>
            <person name="Shu S."/>
            <person name="Yuan Y."/>
            <person name="Wessler S.R."/>
            <person name="Schmutz J."/>
            <person name="Willis J.H."/>
            <person name="Rokhsar D.S."/>
        </authorList>
    </citation>
    <scope>NUCLEOTIDE SEQUENCE [LARGE SCALE GENOMIC DNA]</scope>
    <source>
        <strain evidence="6">cv. DUN x IM62</strain>
    </source>
</reference>
<dbReference type="GO" id="GO:0051259">
    <property type="term" value="P:protein complex oligomerization"/>
    <property type="evidence" value="ECO:0000318"/>
    <property type="project" value="GO_Central"/>
</dbReference>
<evidence type="ECO:0000313" key="6">
    <source>
        <dbReference type="Proteomes" id="UP000030748"/>
    </source>
</evidence>
<dbReference type="Gene3D" id="2.60.40.790">
    <property type="match status" value="1"/>
</dbReference>
<gene>
    <name evidence="5" type="ORF">MIMGU_mgv1a018564mg</name>
</gene>
<dbReference type="EMBL" id="KI631456">
    <property type="protein sequence ID" value="EYU27602.1"/>
    <property type="molecule type" value="Genomic_DNA"/>
</dbReference>
<evidence type="ECO:0000256" key="3">
    <source>
        <dbReference type="RuleBase" id="RU003616"/>
    </source>
</evidence>
<sequence>MAAFLLRSLLSDPSFTETFGFGSSKPGPTMDWKETREAHIFKFDLPGRVKDDVKIHVRDDRVLHVSAVSKEEEEEDYGGENKSNYKWHCKERVRAGSFCREFRLPENCLVDEIKASMSDGVLVVTVAKDLNKKMKKHAGKHAVQISGDGDDSGSSAATKGFGRFVCCKA</sequence>
<evidence type="ECO:0000256" key="1">
    <source>
        <dbReference type="ARBA" id="ARBA00023016"/>
    </source>
</evidence>